<feature type="region of interest" description="Disordered" evidence="1">
    <location>
        <begin position="46"/>
        <end position="77"/>
    </location>
</feature>
<dbReference type="AlphaFoldDB" id="A0A166PRG5"/>
<feature type="compositionally biased region" description="Pro residues" evidence="1">
    <location>
        <begin position="60"/>
        <end position="73"/>
    </location>
</feature>
<feature type="region of interest" description="Disordered" evidence="1">
    <location>
        <begin position="1"/>
        <end position="24"/>
    </location>
</feature>
<proteinExistence type="predicted"/>
<reference evidence="2 3" key="1">
    <citation type="submission" date="2015-06" db="EMBL/GenBank/DDBJ databases">
        <title>Survival trade-offs in plant roots during colonization by closely related pathogenic and mutualistic fungi.</title>
        <authorList>
            <person name="Hacquard S."/>
            <person name="Kracher B."/>
            <person name="Hiruma K."/>
            <person name="Weinman A."/>
            <person name="Muench P."/>
            <person name="Garrido Oter R."/>
            <person name="Ver Loren van Themaat E."/>
            <person name="Dallerey J.-F."/>
            <person name="Damm U."/>
            <person name="Henrissat B."/>
            <person name="Lespinet O."/>
            <person name="Thon M."/>
            <person name="Kemen E."/>
            <person name="McHardy A.C."/>
            <person name="Schulze-Lefert P."/>
            <person name="O'Connell R.J."/>
        </authorList>
    </citation>
    <scope>NUCLEOTIDE SEQUENCE [LARGE SCALE GENOMIC DNA]</scope>
    <source>
        <strain evidence="2 3">0861</strain>
    </source>
</reference>
<feature type="compositionally biased region" description="Low complexity" evidence="1">
    <location>
        <begin position="197"/>
        <end position="215"/>
    </location>
</feature>
<accession>A0A166PRG5</accession>
<feature type="region of interest" description="Disordered" evidence="1">
    <location>
        <begin position="290"/>
        <end position="338"/>
    </location>
</feature>
<sequence>MASSDAGTPYAGSSIHPRKDKRSTCRHFREGKCVFWQTPEVCNFPHRPQHAPRRPLPVETSPPAPPTDGPPPLHLEEAPPYVRALIPANHHPTDSLAARPLAQVPATGPNSDDGRHACHGDSPQYLGYYLNNAAPDGRADFQPYHRLVPSPPGFPFAEPRPVRVDYYPGHGIYYHDPPIPPHCVPGDHIMPTAAGFNNNHPQAQQNQCQQPYQLPHTPPGSSPNSPVRPSLSTSFAPHLSDGYIAPPFVEQEGNPLVNPEKLRRERSKMCWYGEDCKRPSCYYRHGVTEDDAEREPSGPASAASSATAVDFSNASSEKGKEKWNAGGEKGLESSSDQGFSAEVKMAAEDKITAGDEAFEEQPSDNREHNAFRRAPLVVNGTNYHRRAGMGRLFRDCTHGEVF</sequence>
<feature type="region of interest" description="Disordered" evidence="1">
    <location>
        <begin position="194"/>
        <end position="233"/>
    </location>
</feature>
<name>A0A166PRG5_9PEZI</name>
<keyword evidence="3" id="KW-1185">Reference proteome</keyword>
<evidence type="ECO:0000256" key="1">
    <source>
        <dbReference type="SAM" id="MobiDB-lite"/>
    </source>
</evidence>
<evidence type="ECO:0008006" key="4">
    <source>
        <dbReference type="Google" id="ProtNLM"/>
    </source>
</evidence>
<dbReference type="Proteomes" id="UP000076552">
    <property type="component" value="Unassembled WGS sequence"/>
</dbReference>
<dbReference type="EMBL" id="LFIV01000156">
    <property type="protein sequence ID" value="KZL67076.1"/>
    <property type="molecule type" value="Genomic_DNA"/>
</dbReference>
<comment type="caution">
    <text evidence="2">The sequence shown here is derived from an EMBL/GenBank/DDBJ whole genome shotgun (WGS) entry which is preliminary data.</text>
</comment>
<evidence type="ECO:0000313" key="3">
    <source>
        <dbReference type="Proteomes" id="UP000076552"/>
    </source>
</evidence>
<gene>
    <name evidence="2" type="ORF">CT0861_02322</name>
</gene>
<evidence type="ECO:0000313" key="2">
    <source>
        <dbReference type="EMBL" id="KZL67076.1"/>
    </source>
</evidence>
<protein>
    <recommendedName>
        <fullName evidence="4">C3H1-type domain-containing protein</fullName>
    </recommendedName>
</protein>
<organism evidence="2 3">
    <name type="scientific">Colletotrichum tofieldiae</name>
    <dbReference type="NCBI Taxonomy" id="708197"/>
    <lineage>
        <taxon>Eukaryota</taxon>
        <taxon>Fungi</taxon>
        <taxon>Dikarya</taxon>
        <taxon>Ascomycota</taxon>
        <taxon>Pezizomycotina</taxon>
        <taxon>Sordariomycetes</taxon>
        <taxon>Hypocreomycetidae</taxon>
        <taxon>Glomerellales</taxon>
        <taxon>Glomerellaceae</taxon>
        <taxon>Colletotrichum</taxon>
        <taxon>Colletotrichum spaethianum species complex</taxon>
    </lineage>
</organism>
<feature type="compositionally biased region" description="Polar residues" evidence="1">
    <location>
        <begin position="222"/>
        <end position="233"/>
    </location>
</feature>